<dbReference type="Pfam" id="PF00271">
    <property type="entry name" value="Helicase_C"/>
    <property type="match status" value="1"/>
</dbReference>
<feature type="domain" description="Helicase C-terminal" evidence="11">
    <location>
        <begin position="814"/>
        <end position="968"/>
    </location>
</feature>
<dbReference type="InterPro" id="IPR004576">
    <property type="entry name" value="Mfd"/>
</dbReference>
<dbReference type="InterPro" id="IPR036101">
    <property type="entry name" value="CarD-like/TRCF_RID_sf"/>
</dbReference>
<comment type="similarity">
    <text evidence="9">In the C-terminal section; belongs to the helicase family. RecG subfamily.</text>
</comment>
<organism evidence="12 13">
    <name type="scientific">Telmatospirillum siberiense</name>
    <dbReference type="NCBI Taxonomy" id="382514"/>
    <lineage>
        <taxon>Bacteria</taxon>
        <taxon>Pseudomonadati</taxon>
        <taxon>Pseudomonadota</taxon>
        <taxon>Alphaproteobacteria</taxon>
        <taxon>Rhodospirillales</taxon>
        <taxon>Rhodospirillaceae</taxon>
        <taxon>Telmatospirillum</taxon>
    </lineage>
</organism>
<dbReference type="SMART" id="SM01058">
    <property type="entry name" value="CarD_TRCF"/>
    <property type="match status" value="1"/>
</dbReference>
<gene>
    <name evidence="9 12" type="primary">mfd</name>
    <name evidence="12" type="ORF">CWS72_17635</name>
</gene>
<dbReference type="CDD" id="cd17991">
    <property type="entry name" value="DEXHc_TRCF"/>
    <property type="match status" value="1"/>
</dbReference>
<evidence type="ECO:0000256" key="5">
    <source>
        <dbReference type="ARBA" id="ARBA00022806"/>
    </source>
</evidence>
<dbReference type="HAMAP" id="MF_00969">
    <property type="entry name" value="TRCF"/>
    <property type="match status" value="1"/>
</dbReference>
<dbReference type="InterPro" id="IPR014001">
    <property type="entry name" value="Helicase_ATP-bd"/>
</dbReference>
<evidence type="ECO:0000256" key="9">
    <source>
        <dbReference type="HAMAP-Rule" id="MF_00969"/>
    </source>
</evidence>
<accession>A0A2N3PS67</accession>
<dbReference type="InterPro" id="IPR011545">
    <property type="entry name" value="DEAD/DEAH_box_helicase_dom"/>
</dbReference>
<keyword evidence="3 9" id="KW-0227">DNA damage</keyword>
<keyword evidence="13" id="KW-1185">Reference proteome</keyword>
<proteinExistence type="inferred from homology"/>
<evidence type="ECO:0000256" key="1">
    <source>
        <dbReference type="ARBA" id="ARBA00022490"/>
    </source>
</evidence>
<comment type="subcellular location">
    <subcellularLocation>
        <location evidence="9">Cytoplasm</location>
    </subcellularLocation>
</comment>
<evidence type="ECO:0000256" key="4">
    <source>
        <dbReference type="ARBA" id="ARBA00022801"/>
    </source>
</evidence>
<dbReference type="InterPro" id="IPR001650">
    <property type="entry name" value="Helicase_C-like"/>
</dbReference>
<keyword evidence="8 9" id="KW-0234">DNA repair</keyword>
<evidence type="ECO:0000256" key="7">
    <source>
        <dbReference type="ARBA" id="ARBA00023125"/>
    </source>
</evidence>
<dbReference type="InterPro" id="IPR047112">
    <property type="entry name" value="RecG/Mfd"/>
</dbReference>
<dbReference type="InterPro" id="IPR037235">
    <property type="entry name" value="TRCF-like_C_D7"/>
</dbReference>
<keyword evidence="4 9" id="KW-0378">Hydrolase</keyword>
<dbReference type="GO" id="GO:0003678">
    <property type="term" value="F:DNA helicase activity"/>
    <property type="evidence" value="ECO:0007669"/>
    <property type="project" value="TreeGrafter"/>
</dbReference>
<keyword evidence="5" id="KW-0347">Helicase</keyword>
<dbReference type="SMART" id="SM00487">
    <property type="entry name" value="DEXDc"/>
    <property type="match status" value="1"/>
</dbReference>
<evidence type="ECO:0000313" key="13">
    <source>
        <dbReference type="Proteomes" id="UP000233293"/>
    </source>
</evidence>
<dbReference type="InterPro" id="IPR005118">
    <property type="entry name" value="TRCF_C"/>
</dbReference>
<dbReference type="GO" id="GO:0000716">
    <property type="term" value="P:transcription-coupled nucleotide-excision repair, DNA damage recognition"/>
    <property type="evidence" value="ECO:0007669"/>
    <property type="project" value="UniProtKB-UniRule"/>
</dbReference>
<dbReference type="Gene3D" id="3.40.50.300">
    <property type="entry name" value="P-loop containing nucleotide triphosphate hydrolases"/>
    <property type="match status" value="2"/>
</dbReference>
<evidence type="ECO:0000256" key="2">
    <source>
        <dbReference type="ARBA" id="ARBA00022741"/>
    </source>
</evidence>
<dbReference type="InterPro" id="IPR027417">
    <property type="entry name" value="P-loop_NTPase"/>
</dbReference>
<dbReference type="SUPFAM" id="SSF141259">
    <property type="entry name" value="CarD-like"/>
    <property type="match status" value="1"/>
</dbReference>
<evidence type="ECO:0000256" key="6">
    <source>
        <dbReference type="ARBA" id="ARBA00022840"/>
    </source>
</evidence>
<dbReference type="GO" id="GO:0016787">
    <property type="term" value="F:hydrolase activity"/>
    <property type="evidence" value="ECO:0007669"/>
    <property type="project" value="UniProtKB-KW"/>
</dbReference>
<feature type="domain" description="Helicase ATP-binding" evidence="10">
    <location>
        <begin position="632"/>
        <end position="793"/>
    </location>
</feature>
<keyword evidence="7 9" id="KW-0238">DNA-binding</keyword>
<protein>
    <recommendedName>
        <fullName evidence="9">Transcription-repair-coupling factor</fullName>
        <shortName evidence="9">TRCF</shortName>
        <ecNumber evidence="9">3.6.4.-</ecNumber>
    </recommendedName>
</protein>
<dbReference type="Pfam" id="PF03461">
    <property type="entry name" value="TRCF"/>
    <property type="match status" value="1"/>
</dbReference>
<evidence type="ECO:0000256" key="8">
    <source>
        <dbReference type="ARBA" id="ARBA00023204"/>
    </source>
</evidence>
<evidence type="ECO:0000259" key="10">
    <source>
        <dbReference type="PROSITE" id="PS51192"/>
    </source>
</evidence>
<keyword evidence="1 9" id="KW-0963">Cytoplasm</keyword>
<dbReference type="AlphaFoldDB" id="A0A2N3PS67"/>
<dbReference type="SMART" id="SM00982">
    <property type="entry name" value="TRCF"/>
    <property type="match status" value="1"/>
</dbReference>
<keyword evidence="6 9" id="KW-0067">ATP-binding</keyword>
<comment type="similarity">
    <text evidence="9">In the N-terminal section; belongs to the UvrB family.</text>
</comment>
<dbReference type="Gene3D" id="3.30.2060.10">
    <property type="entry name" value="Penicillin-binding protein 1b domain"/>
    <property type="match status" value="1"/>
</dbReference>
<dbReference type="PANTHER" id="PTHR47964">
    <property type="entry name" value="ATP-DEPENDENT DNA HELICASE HOMOLOG RECG, CHLOROPLASTIC"/>
    <property type="match status" value="1"/>
</dbReference>
<dbReference type="PROSITE" id="PS51194">
    <property type="entry name" value="HELICASE_CTER"/>
    <property type="match status" value="1"/>
</dbReference>
<dbReference type="Proteomes" id="UP000233293">
    <property type="component" value="Unassembled WGS sequence"/>
</dbReference>
<dbReference type="EC" id="3.6.4.-" evidence="9"/>
<evidence type="ECO:0000256" key="3">
    <source>
        <dbReference type="ARBA" id="ARBA00022763"/>
    </source>
</evidence>
<dbReference type="NCBIfam" id="TIGR00580">
    <property type="entry name" value="mfd"/>
    <property type="match status" value="1"/>
</dbReference>
<dbReference type="Pfam" id="PF17757">
    <property type="entry name" value="UvrB_inter"/>
    <property type="match status" value="1"/>
</dbReference>
<dbReference type="Pfam" id="PF00270">
    <property type="entry name" value="DEAD"/>
    <property type="match status" value="1"/>
</dbReference>
<comment type="caution">
    <text evidence="12">The sequence shown here is derived from an EMBL/GenBank/DDBJ whole genome shotgun (WGS) entry which is preliminary data.</text>
</comment>
<sequence length="1165" mass="127471">MTQPFNSILRTPGRLTLAGAPEGYDALILSELVKRGGDLLHIARDDARLARLADALAMFAPGVEILEFPAWDCVPYDRVSPHVEIVARRIDTLSRLVQPRAQGKQRAPRLVLATVGAVLQRVPPAGMFAKTCFSVAIGDRLDIEALQGFLNRNGYTRADTVMEPGEYALRGGIIDLYPPGSAEPLRLDLFGDDVEQIRIFDPMSQRSTGKLEIFSLRPASEAPLDEASVARFRANYRELFGTAGGEDPLYEAVSAGVKFGGMEHWLPLFHDGLDTLFGYLPDAIVTLDHQVEEARKARSEQIEEYYEARRSIQAQGITEAGMVYHPVPPRMMHLEPDEWARTLAARPVGAFWPFPPAEGAASDVFDAGGRQGRDFADLRAQPGVNLYDGVRDHVDSEIKSGRRVVIAAWTQGSGERLGGVLREHGLTALAPAEGWEAAQSRPIGRPALVNLALEHGFQTDRLVVISEQDILGDRLVRPNRQRRRAEQFLVEATNLSEGDLVVHVDHGIGCYDGLVTLEVLGAPHDCLRVIYDGGDKLFVPVENIEVLSRYGSEQAGVQLDKLGGVAWQARKAKLKKRIRDMAEQLIAVAAQRRLREADSMIPAEGLYDEFCARFPYAETEDQLRAIADCISDLGSGKPMDRLICGDVGFGKTEVALRAAFVAAMDGRQVAVVVPTTLLARQHYKTFAERFAGLPVRVGQLSRLVTAKQSAATRKELAEGTLDIVVGTHALLAKSISFKDLGLLIVDEEQHFGVSHKERLKALKADVHVLTLSATPIPRTLQLALTGVREMSVIATPPVDRLAVRTFVLPFDGVVIREAILRERYRGGQIFYVCPRLADIDRALERIKHLVPEIRPAVAHGRLSPQELEDVMSAFADGAYDLLLSTNIVESGLDMPRVNTIIIHRADMFGLSQLYQLRGRVGRAKARGYAYLTLPPNQVLSKTAEKRLQVMQTLDGLGAGFTLASHDLDIRGAGNLLGEEQSGHVKEVGIELYQQLVEEAVAAARGGIREEAAAAADWSPQIALGMPVLIPDTYVADLSVRLALYRRIGAVSSREDIDALAAELIDRFGKLPQEVENLLEIVGIKALCKTAGVEKVDAGPKGAVLTFRHNNFDNPGGLVQFITGQLGTVKLRPDHKLVVQRSWDDSAQRIKGIQGVVETLAKLAAA</sequence>
<dbReference type="SUPFAM" id="SSF143517">
    <property type="entry name" value="TRCF domain-like"/>
    <property type="match status" value="1"/>
</dbReference>
<dbReference type="Gene3D" id="2.40.10.170">
    <property type="match status" value="1"/>
</dbReference>
<dbReference type="SMART" id="SM00490">
    <property type="entry name" value="HELICc"/>
    <property type="match status" value="1"/>
</dbReference>
<evidence type="ECO:0000259" key="11">
    <source>
        <dbReference type="PROSITE" id="PS51194"/>
    </source>
</evidence>
<dbReference type="Gene3D" id="3.40.50.11180">
    <property type="match status" value="1"/>
</dbReference>
<dbReference type="PANTHER" id="PTHR47964:SF1">
    <property type="entry name" value="ATP-DEPENDENT DNA HELICASE HOMOLOG RECG, CHLOROPLASTIC"/>
    <property type="match status" value="1"/>
</dbReference>
<dbReference type="GO" id="GO:0005737">
    <property type="term" value="C:cytoplasm"/>
    <property type="evidence" value="ECO:0007669"/>
    <property type="project" value="UniProtKB-SubCell"/>
</dbReference>
<dbReference type="GO" id="GO:0003684">
    <property type="term" value="F:damaged DNA binding"/>
    <property type="evidence" value="ECO:0007669"/>
    <property type="project" value="InterPro"/>
</dbReference>
<name>A0A2N3PS67_9PROT</name>
<evidence type="ECO:0000313" key="12">
    <source>
        <dbReference type="EMBL" id="PKU23247.1"/>
    </source>
</evidence>
<dbReference type="InterPro" id="IPR041471">
    <property type="entry name" value="UvrB_inter"/>
</dbReference>
<dbReference type="GO" id="GO:0006355">
    <property type="term" value="P:regulation of DNA-templated transcription"/>
    <property type="evidence" value="ECO:0007669"/>
    <property type="project" value="UniProtKB-UniRule"/>
</dbReference>
<reference evidence="13" key="1">
    <citation type="submission" date="2017-12" db="EMBL/GenBank/DDBJ databases">
        <title>Draft genome sequence of Telmatospirillum siberiense 26-4b1T, an acidotolerant peatland alphaproteobacterium potentially involved in sulfur cycling.</title>
        <authorList>
            <person name="Hausmann B."/>
            <person name="Pjevac P."/>
            <person name="Schreck K."/>
            <person name="Herbold C.W."/>
            <person name="Daims H."/>
            <person name="Wagner M."/>
            <person name="Pester M."/>
            <person name="Loy A."/>
        </authorList>
    </citation>
    <scope>NUCLEOTIDE SEQUENCE [LARGE SCALE GENOMIC DNA]</scope>
    <source>
        <strain evidence="13">26-4b1</strain>
    </source>
</reference>
<dbReference type="PROSITE" id="PS51192">
    <property type="entry name" value="HELICASE_ATP_BIND_1"/>
    <property type="match status" value="1"/>
</dbReference>
<comment type="function">
    <text evidence="9">Couples transcription and DNA repair by recognizing RNA polymerase (RNAP) stalled at DNA lesions. Mediates ATP-dependent release of RNAP and its truncated transcript from the DNA, and recruitment of nucleotide excision repair machinery to the damaged site.</text>
</comment>
<dbReference type="GO" id="GO:0005524">
    <property type="term" value="F:ATP binding"/>
    <property type="evidence" value="ECO:0007669"/>
    <property type="project" value="UniProtKB-UniRule"/>
</dbReference>
<dbReference type="InterPro" id="IPR003711">
    <property type="entry name" value="CarD-like/TRCF_RID"/>
</dbReference>
<keyword evidence="2 9" id="KW-0547">Nucleotide-binding</keyword>
<dbReference type="OrthoDB" id="9804325at2"/>
<dbReference type="RefSeq" id="WP_101251945.1">
    <property type="nucleotide sequence ID" value="NZ_PIUM01000022.1"/>
</dbReference>
<dbReference type="Pfam" id="PF02559">
    <property type="entry name" value="CarD_TRCF_RID"/>
    <property type="match status" value="1"/>
</dbReference>
<dbReference type="EMBL" id="PIUM01000022">
    <property type="protein sequence ID" value="PKU23247.1"/>
    <property type="molecule type" value="Genomic_DNA"/>
</dbReference>
<dbReference type="Gene3D" id="3.90.1150.50">
    <property type="entry name" value="Transcription-repair-coupling factor, D7 domain"/>
    <property type="match status" value="1"/>
</dbReference>
<dbReference type="SUPFAM" id="SSF52540">
    <property type="entry name" value="P-loop containing nucleoside triphosphate hydrolases"/>
    <property type="match status" value="4"/>
</dbReference>